<evidence type="ECO:0000313" key="4">
    <source>
        <dbReference type="EMBL" id="KAJ0983554.1"/>
    </source>
</evidence>
<evidence type="ECO:0000256" key="1">
    <source>
        <dbReference type="ARBA" id="ARBA00022729"/>
    </source>
</evidence>
<sequence>MHDYVFSLTMDKKANLIILPFLRRVAIDCTIEAVDSTMQAVNMHVLRYVPRIWNPLQPAKKWVSGPLFDISGFTNTPELLTLNGFTNWYNISRDEVYYRFGTGNPKSLSRWTANQFGKVERLLWNESISMWTLVLNLPKSQCDEYSPCGPYGLCDLNSSPICSCLQGFRRKSQQELDQRDASSGCVRLTALDCKNRTDRFMTVTHTSLPDTTMAMATFHNKISLDECRQKCLTNCSCTGYASADIYGRGCIIWVSELVGVGTVSYGGREVFVQLASADLGTLIHSLFIRVINYTTTS</sequence>
<dbReference type="PANTHER" id="PTHR32444">
    <property type="entry name" value="BULB-TYPE LECTIN DOMAIN-CONTAINING PROTEIN"/>
    <property type="match status" value="1"/>
</dbReference>
<name>A0A9D5HNV4_9LILI</name>
<keyword evidence="1" id="KW-0732">Signal</keyword>
<accession>A0A9D5HNV4</accession>
<dbReference type="OrthoDB" id="785331at2759"/>
<protein>
    <recommendedName>
        <fullName evidence="3">Apple domain-containing protein</fullName>
    </recommendedName>
</protein>
<keyword evidence="2" id="KW-1015">Disulfide bond</keyword>
<gene>
    <name evidence="4" type="ORF">J5N97_011809</name>
</gene>
<dbReference type="InterPro" id="IPR003609">
    <property type="entry name" value="Pan_app"/>
</dbReference>
<evidence type="ECO:0000256" key="2">
    <source>
        <dbReference type="ARBA" id="ARBA00023157"/>
    </source>
</evidence>
<keyword evidence="5" id="KW-1185">Reference proteome</keyword>
<dbReference type="Pfam" id="PF08276">
    <property type="entry name" value="PAN_2"/>
    <property type="match status" value="1"/>
</dbReference>
<reference evidence="4" key="2">
    <citation type="journal article" date="2022" name="Hortic Res">
        <title>The genome of Dioscorea zingiberensis sheds light on the biosynthesis, origin and evolution of the medicinally important diosgenin saponins.</title>
        <authorList>
            <person name="Li Y."/>
            <person name="Tan C."/>
            <person name="Li Z."/>
            <person name="Guo J."/>
            <person name="Li S."/>
            <person name="Chen X."/>
            <person name="Wang C."/>
            <person name="Dai X."/>
            <person name="Yang H."/>
            <person name="Song W."/>
            <person name="Hou L."/>
            <person name="Xu J."/>
            <person name="Tong Z."/>
            <person name="Xu A."/>
            <person name="Yuan X."/>
            <person name="Wang W."/>
            <person name="Yang Q."/>
            <person name="Chen L."/>
            <person name="Sun Z."/>
            <person name="Wang K."/>
            <person name="Pan B."/>
            <person name="Chen J."/>
            <person name="Bao Y."/>
            <person name="Liu F."/>
            <person name="Qi X."/>
            <person name="Gang D.R."/>
            <person name="Wen J."/>
            <person name="Li J."/>
        </authorList>
    </citation>
    <scope>NUCLEOTIDE SEQUENCE</scope>
    <source>
        <strain evidence="4">Dzin_1.0</strain>
    </source>
</reference>
<reference evidence="4" key="1">
    <citation type="submission" date="2021-03" db="EMBL/GenBank/DDBJ databases">
        <authorList>
            <person name="Li Z."/>
            <person name="Yang C."/>
        </authorList>
    </citation>
    <scope>NUCLEOTIDE SEQUENCE</scope>
    <source>
        <strain evidence="4">Dzin_1.0</strain>
        <tissue evidence="4">Leaf</tissue>
    </source>
</reference>
<organism evidence="4 5">
    <name type="scientific">Dioscorea zingiberensis</name>
    <dbReference type="NCBI Taxonomy" id="325984"/>
    <lineage>
        <taxon>Eukaryota</taxon>
        <taxon>Viridiplantae</taxon>
        <taxon>Streptophyta</taxon>
        <taxon>Embryophyta</taxon>
        <taxon>Tracheophyta</taxon>
        <taxon>Spermatophyta</taxon>
        <taxon>Magnoliopsida</taxon>
        <taxon>Liliopsida</taxon>
        <taxon>Dioscoreales</taxon>
        <taxon>Dioscoreaceae</taxon>
        <taxon>Dioscorea</taxon>
    </lineage>
</organism>
<dbReference type="InterPro" id="IPR000858">
    <property type="entry name" value="S_locus_glycoprot_dom"/>
</dbReference>
<dbReference type="EMBL" id="JAGGNH010000002">
    <property type="protein sequence ID" value="KAJ0983554.1"/>
    <property type="molecule type" value="Genomic_DNA"/>
</dbReference>
<comment type="caution">
    <text evidence="4">The sequence shown here is derived from an EMBL/GenBank/DDBJ whole genome shotgun (WGS) entry which is preliminary data.</text>
</comment>
<dbReference type="PANTHER" id="PTHR32444:SF183">
    <property type="entry name" value="APPLE DOMAIN-CONTAINING PROTEIN"/>
    <property type="match status" value="1"/>
</dbReference>
<dbReference type="PROSITE" id="PS50948">
    <property type="entry name" value="PAN"/>
    <property type="match status" value="1"/>
</dbReference>
<evidence type="ECO:0000313" key="5">
    <source>
        <dbReference type="Proteomes" id="UP001085076"/>
    </source>
</evidence>
<dbReference type="GO" id="GO:0048544">
    <property type="term" value="P:recognition of pollen"/>
    <property type="evidence" value="ECO:0007669"/>
    <property type="project" value="InterPro"/>
</dbReference>
<dbReference type="Proteomes" id="UP001085076">
    <property type="component" value="Miscellaneous, Linkage group lg02"/>
</dbReference>
<evidence type="ECO:0000259" key="3">
    <source>
        <dbReference type="PROSITE" id="PS50948"/>
    </source>
</evidence>
<dbReference type="AlphaFoldDB" id="A0A9D5HNV4"/>
<dbReference type="SMART" id="SM00473">
    <property type="entry name" value="PAN_AP"/>
    <property type="match status" value="1"/>
</dbReference>
<dbReference type="Pfam" id="PF00954">
    <property type="entry name" value="S_locus_glycop"/>
    <property type="match status" value="1"/>
</dbReference>
<dbReference type="CDD" id="cd01098">
    <property type="entry name" value="PAN_AP_plant"/>
    <property type="match status" value="1"/>
</dbReference>
<proteinExistence type="predicted"/>
<feature type="domain" description="Apple" evidence="3">
    <location>
        <begin position="193"/>
        <end position="276"/>
    </location>
</feature>